<dbReference type="AlphaFoldDB" id="C0FPP5"/>
<comment type="caution">
    <text evidence="1">The sequence shown here is derived from an EMBL/GenBank/DDBJ whole genome shotgun (WGS) entry which is preliminary data.</text>
</comment>
<organism evidence="1 2">
    <name type="scientific">Roseburia inulinivorans DSM 16841</name>
    <dbReference type="NCBI Taxonomy" id="622312"/>
    <lineage>
        <taxon>Bacteria</taxon>
        <taxon>Bacillati</taxon>
        <taxon>Bacillota</taxon>
        <taxon>Clostridia</taxon>
        <taxon>Lachnospirales</taxon>
        <taxon>Lachnospiraceae</taxon>
        <taxon>Roseburia</taxon>
    </lineage>
</organism>
<accession>C0FPP5</accession>
<proteinExistence type="predicted"/>
<reference evidence="1 2" key="2">
    <citation type="submission" date="2009-03" db="EMBL/GenBank/DDBJ databases">
        <title>Draft genome sequence of Roseburia inulinivorans (DSM 16841).</title>
        <authorList>
            <person name="Sudarsanam P."/>
            <person name="Ley R."/>
            <person name="Guruge J."/>
            <person name="Turnbaugh P.J."/>
            <person name="Mahowald M."/>
            <person name="Liep D."/>
            <person name="Gordon J."/>
        </authorList>
    </citation>
    <scope>NUCLEOTIDE SEQUENCE [LARGE SCALE GENOMIC DNA]</scope>
    <source>
        <strain evidence="1 2">DSM 16841</strain>
    </source>
</reference>
<reference evidence="1 2" key="1">
    <citation type="submission" date="2009-02" db="EMBL/GenBank/DDBJ databases">
        <authorList>
            <person name="Fulton L."/>
            <person name="Clifton S."/>
            <person name="Fulton B."/>
            <person name="Xu J."/>
            <person name="Minx P."/>
            <person name="Pepin K.H."/>
            <person name="Johnson M."/>
            <person name="Bhonagiri V."/>
            <person name="Nash W.E."/>
            <person name="Mardis E.R."/>
            <person name="Wilson R.K."/>
        </authorList>
    </citation>
    <scope>NUCLEOTIDE SEQUENCE [LARGE SCALE GENOMIC DNA]</scope>
    <source>
        <strain evidence="1 2">DSM 16841</strain>
    </source>
</reference>
<protein>
    <submittedName>
        <fullName evidence="1">Uncharacterized protein</fullName>
    </submittedName>
</protein>
<evidence type="ECO:0000313" key="1">
    <source>
        <dbReference type="EMBL" id="EEG95500.1"/>
    </source>
</evidence>
<sequence>MCFVALNIAMNLSDHLCSAEASTNGEFHLHNAKRKQYSSILHSLSHKL</sequence>
<dbReference type="EMBL" id="ACFY01000031">
    <property type="protein sequence ID" value="EEG95500.1"/>
    <property type="molecule type" value="Genomic_DNA"/>
</dbReference>
<dbReference type="Proteomes" id="UP000003561">
    <property type="component" value="Unassembled WGS sequence"/>
</dbReference>
<name>C0FPP5_9FIRM</name>
<evidence type="ECO:0000313" key="2">
    <source>
        <dbReference type="Proteomes" id="UP000003561"/>
    </source>
</evidence>
<gene>
    <name evidence="1" type="ORF">ROSEINA2194_00697</name>
</gene>